<dbReference type="SUPFAM" id="SSF47576">
    <property type="entry name" value="Calponin-homology domain, CH-domain"/>
    <property type="match status" value="1"/>
</dbReference>
<dbReference type="InterPro" id="IPR050216">
    <property type="entry name" value="LRR_domain-containing"/>
</dbReference>
<reference evidence="5 6" key="1">
    <citation type="journal article" date="2024" name="BMC Genomics">
        <title>Genome assembly of redclaw crayfish (Cherax quadricarinatus) provides insights into its immune adaptation and hypoxia tolerance.</title>
        <authorList>
            <person name="Liu Z."/>
            <person name="Zheng J."/>
            <person name="Li H."/>
            <person name="Fang K."/>
            <person name="Wang S."/>
            <person name="He J."/>
            <person name="Zhou D."/>
            <person name="Weng S."/>
            <person name="Chi M."/>
            <person name="Gu Z."/>
            <person name="He J."/>
            <person name="Li F."/>
            <person name="Wang M."/>
        </authorList>
    </citation>
    <scope>NUCLEOTIDE SEQUENCE [LARGE SCALE GENOMIC DNA]</scope>
    <source>
        <strain evidence="5">ZL_2023a</strain>
    </source>
</reference>
<dbReference type="Gene3D" id="1.10.418.10">
    <property type="entry name" value="Calponin-like domain"/>
    <property type="match status" value="1"/>
</dbReference>
<evidence type="ECO:0000256" key="1">
    <source>
        <dbReference type="ARBA" id="ARBA00022614"/>
    </source>
</evidence>
<proteinExistence type="predicted"/>
<dbReference type="SMART" id="SM00369">
    <property type="entry name" value="LRR_TYP"/>
    <property type="match status" value="6"/>
</dbReference>
<dbReference type="SMART" id="SM00364">
    <property type="entry name" value="LRR_BAC"/>
    <property type="match status" value="4"/>
</dbReference>
<evidence type="ECO:0000313" key="6">
    <source>
        <dbReference type="Proteomes" id="UP001445076"/>
    </source>
</evidence>
<dbReference type="EMBL" id="JARKIK010000072">
    <property type="protein sequence ID" value="KAK8728440.1"/>
    <property type="molecule type" value="Genomic_DNA"/>
</dbReference>
<dbReference type="GO" id="GO:0005737">
    <property type="term" value="C:cytoplasm"/>
    <property type="evidence" value="ECO:0007669"/>
    <property type="project" value="TreeGrafter"/>
</dbReference>
<dbReference type="InterPro" id="IPR036872">
    <property type="entry name" value="CH_dom_sf"/>
</dbReference>
<gene>
    <name evidence="5" type="ORF">OTU49_009303</name>
</gene>
<feature type="region of interest" description="Disordered" evidence="3">
    <location>
        <begin position="451"/>
        <end position="522"/>
    </location>
</feature>
<dbReference type="SUPFAM" id="SSF52058">
    <property type="entry name" value="L domain-like"/>
    <property type="match status" value="1"/>
</dbReference>
<dbReference type="InterPro" id="IPR001715">
    <property type="entry name" value="CH_dom"/>
</dbReference>
<dbReference type="Proteomes" id="UP001445076">
    <property type="component" value="Unassembled WGS sequence"/>
</dbReference>
<dbReference type="InterPro" id="IPR003591">
    <property type="entry name" value="Leu-rich_rpt_typical-subtyp"/>
</dbReference>
<dbReference type="CDD" id="cd21205">
    <property type="entry name" value="CH_LRCH"/>
    <property type="match status" value="1"/>
</dbReference>
<keyword evidence="1" id="KW-0433">Leucine-rich repeat</keyword>
<feature type="compositionally biased region" description="Low complexity" evidence="3">
    <location>
        <begin position="603"/>
        <end position="643"/>
    </location>
</feature>
<accession>A0AAW0WMG0</accession>
<dbReference type="InterPro" id="IPR001611">
    <property type="entry name" value="Leu-rich_rpt"/>
</dbReference>
<feature type="compositionally biased region" description="Low complexity" evidence="3">
    <location>
        <begin position="546"/>
        <end position="563"/>
    </location>
</feature>
<dbReference type="SMART" id="SM00033">
    <property type="entry name" value="CH"/>
    <property type="match status" value="1"/>
</dbReference>
<keyword evidence="6" id="KW-1185">Reference proteome</keyword>
<feature type="compositionally biased region" description="Polar residues" evidence="3">
    <location>
        <begin position="451"/>
        <end position="466"/>
    </location>
</feature>
<feature type="compositionally biased region" description="Basic and acidic residues" evidence="3">
    <location>
        <begin position="304"/>
        <end position="323"/>
    </location>
</feature>
<evidence type="ECO:0000256" key="3">
    <source>
        <dbReference type="SAM" id="MobiDB-lite"/>
    </source>
</evidence>
<protein>
    <recommendedName>
        <fullName evidence="4">Calponin-homology (CH) domain-containing protein</fullName>
    </recommendedName>
</protein>
<evidence type="ECO:0000256" key="2">
    <source>
        <dbReference type="ARBA" id="ARBA00022737"/>
    </source>
</evidence>
<feature type="region of interest" description="Disordered" evidence="3">
    <location>
        <begin position="292"/>
        <end position="403"/>
    </location>
</feature>
<keyword evidence="2" id="KW-0677">Repeat</keyword>
<comment type="caution">
    <text evidence="5">The sequence shown here is derived from an EMBL/GenBank/DDBJ whole genome shotgun (WGS) entry which is preliminary data.</text>
</comment>
<dbReference type="PANTHER" id="PTHR48051">
    <property type="match status" value="1"/>
</dbReference>
<feature type="compositionally biased region" description="Polar residues" evidence="3">
    <location>
        <begin position="564"/>
        <end position="574"/>
    </location>
</feature>
<feature type="compositionally biased region" description="Low complexity" evidence="3">
    <location>
        <begin position="386"/>
        <end position="399"/>
    </location>
</feature>
<name>A0AAW0WMG0_CHEQU</name>
<feature type="region of interest" description="Disordered" evidence="3">
    <location>
        <begin position="538"/>
        <end position="585"/>
    </location>
</feature>
<feature type="region of interest" description="Disordered" evidence="3">
    <location>
        <begin position="603"/>
        <end position="670"/>
    </location>
</feature>
<dbReference type="PROSITE" id="PS51450">
    <property type="entry name" value="LRR"/>
    <property type="match status" value="1"/>
</dbReference>
<dbReference type="Gene3D" id="3.80.10.10">
    <property type="entry name" value="Ribonuclease Inhibitor"/>
    <property type="match status" value="2"/>
</dbReference>
<feature type="compositionally biased region" description="Polar residues" evidence="3">
    <location>
        <begin position="343"/>
        <end position="381"/>
    </location>
</feature>
<evidence type="ECO:0000313" key="5">
    <source>
        <dbReference type="EMBL" id="KAK8728440.1"/>
    </source>
</evidence>
<dbReference type="PROSITE" id="PS50021">
    <property type="entry name" value="CH"/>
    <property type="match status" value="1"/>
</dbReference>
<feature type="compositionally biased region" description="Polar residues" evidence="3">
    <location>
        <begin position="294"/>
        <end position="303"/>
    </location>
</feature>
<dbReference type="Pfam" id="PF00307">
    <property type="entry name" value="CH"/>
    <property type="match status" value="1"/>
</dbReference>
<feature type="domain" description="Calponin-homology (CH)" evidence="4">
    <location>
        <begin position="683"/>
        <end position="797"/>
    </location>
</feature>
<feature type="compositionally biased region" description="Basic and acidic residues" evidence="3">
    <location>
        <begin position="467"/>
        <end position="480"/>
    </location>
</feature>
<dbReference type="PANTHER" id="PTHR48051:SF21">
    <property type="entry name" value="CALPONIN-HOMOLOGY (CH) DOMAIN-CONTAINING PROTEIN"/>
    <property type="match status" value="1"/>
</dbReference>
<sequence>MAGAGGPHSSNSPCNLSRSLDRILVDAQATCELKLSGRKLKEYPKGAAKYNLSDTVVADLSKNRFSEVPAEVTDYTSLEQLNLYQNVIKHLSDSLAALQSLTHLILSRNQLSVVPGCVCALAALRVLDVSGNRLVSLPEEVGHLRNLMELNASYNQLAHLPPALGELDTLRSLNLRRNLLQTLPPELCFLRLVFMDLSCNRIATLPTELRFMSSLISLTLDNNPLQHPPANLCMRGRVHIFKWLEMAAAKEDKKRGILTTEAEFRKLQLRKPSSCTDFRFVNGFFDPRHKRSTMDSGYSTCESVDQRWSKESQESLEYEDPRKLAVRAAACTKEQRQERGRSGPSSRPVNSIPNGSISPGVNGSQTNMGQGMNGSGYSTQPLGEHTTSGLSTPSTLSPGDGFNLEDEFNKALKMRQDYENVYVNDHSSVKECQKEYVEAKLQKRAMENNNIYRRQAGDGSTPSSENGTHRSVENLSHRTDVASQPRPKPVGAAKPCNGLDGYSQRLPSQPRPQDLIREDMTRADVKTIQKEAVLSYIKSRVSPTKGSSSSSPDVSFDSGDGSSYLPNHASSSHPQHAVPHTNYSSSQYTSQTISFPVNVTQVTSTPYSSSSNPYTSTGHHTSTLPPQTTTTTTTYTVRGSTSSLPKAPTTVKARKRSGGGRPFDPDSSPAHLSFTYRRELEKQQHEKQLIENLRNIIETRLKVSLPADMSAALMDGVVLCHLANHVRPRSVSSIHVPSPAVPKLTIAKCRLNVENFLEACRKIGVEDEYTCTAHDILEERGTVRVAITVERLLQFYQGRHTPMSPRNQTPV</sequence>
<evidence type="ECO:0000259" key="4">
    <source>
        <dbReference type="PROSITE" id="PS50021"/>
    </source>
</evidence>
<dbReference type="Pfam" id="PF13855">
    <property type="entry name" value="LRR_8"/>
    <property type="match status" value="2"/>
</dbReference>
<dbReference type="AlphaFoldDB" id="A0AAW0WMG0"/>
<organism evidence="5 6">
    <name type="scientific">Cherax quadricarinatus</name>
    <name type="common">Australian red claw crayfish</name>
    <dbReference type="NCBI Taxonomy" id="27406"/>
    <lineage>
        <taxon>Eukaryota</taxon>
        <taxon>Metazoa</taxon>
        <taxon>Ecdysozoa</taxon>
        <taxon>Arthropoda</taxon>
        <taxon>Crustacea</taxon>
        <taxon>Multicrustacea</taxon>
        <taxon>Malacostraca</taxon>
        <taxon>Eumalacostraca</taxon>
        <taxon>Eucarida</taxon>
        <taxon>Decapoda</taxon>
        <taxon>Pleocyemata</taxon>
        <taxon>Astacidea</taxon>
        <taxon>Parastacoidea</taxon>
        <taxon>Parastacidae</taxon>
        <taxon>Cherax</taxon>
    </lineage>
</organism>
<dbReference type="InterPro" id="IPR032675">
    <property type="entry name" value="LRR_dom_sf"/>
</dbReference>